<dbReference type="EMBL" id="JASCZI010211871">
    <property type="protein sequence ID" value="MED6197239.1"/>
    <property type="molecule type" value="Genomic_DNA"/>
</dbReference>
<accession>A0ABU6XGP3</accession>
<evidence type="ECO:0000313" key="3">
    <source>
        <dbReference type="Proteomes" id="UP001341840"/>
    </source>
</evidence>
<comment type="caution">
    <text evidence="2">The sequence shown here is derived from an EMBL/GenBank/DDBJ whole genome shotgun (WGS) entry which is preliminary data.</text>
</comment>
<feature type="compositionally biased region" description="Basic and acidic residues" evidence="1">
    <location>
        <begin position="82"/>
        <end position="92"/>
    </location>
</feature>
<sequence>MCALAFKQGDVFSDVTKRVQKEIELLKENDVCCQAGGDEVDPSTLEDCIREPRKKGPQDQDQDSSMHSPTPVNEDAYSQPDKSGHGEGDLERYSVSSDEGQDEDAVAHSDGN</sequence>
<evidence type="ECO:0000256" key="1">
    <source>
        <dbReference type="SAM" id="MobiDB-lite"/>
    </source>
</evidence>
<feature type="region of interest" description="Disordered" evidence="1">
    <location>
        <begin position="33"/>
        <end position="112"/>
    </location>
</feature>
<gene>
    <name evidence="2" type="ORF">PIB30_054874</name>
</gene>
<protein>
    <submittedName>
        <fullName evidence="2">Uncharacterized protein</fullName>
    </submittedName>
</protein>
<keyword evidence="3" id="KW-1185">Reference proteome</keyword>
<dbReference type="Proteomes" id="UP001341840">
    <property type="component" value="Unassembled WGS sequence"/>
</dbReference>
<reference evidence="2 3" key="1">
    <citation type="journal article" date="2023" name="Plants (Basel)">
        <title>Bridging the Gap: Combining Genomics and Transcriptomics Approaches to Understand Stylosanthes scabra, an Orphan Legume from the Brazilian Caatinga.</title>
        <authorList>
            <person name="Ferreira-Neto J.R.C."/>
            <person name="da Silva M.D."/>
            <person name="Binneck E."/>
            <person name="de Melo N.F."/>
            <person name="da Silva R.H."/>
            <person name="de Melo A.L.T.M."/>
            <person name="Pandolfi V."/>
            <person name="Bustamante F.O."/>
            <person name="Brasileiro-Vidal A.C."/>
            <person name="Benko-Iseppon A.M."/>
        </authorList>
    </citation>
    <scope>NUCLEOTIDE SEQUENCE [LARGE SCALE GENOMIC DNA]</scope>
    <source>
        <tissue evidence="2">Leaves</tissue>
    </source>
</reference>
<proteinExistence type="predicted"/>
<name>A0ABU6XGP3_9FABA</name>
<evidence type="ECO:0000313" key="2">
    <source>
        <dbReference type="EMBL" id="MED6197239.1"/>
    </source>
</evidence>
<organism evidence="2 3">
    <name type="scientific">Stylosanthes scabra</name>
    <dbReference type="NCBI Taxonomy" id="79078"/>
    <lineage>
        <taxon>Eukaryota</taxon>
        <taxon>Viridiplantae</taxon>
        <taxon>Streptophyta</taxon>
        <taxon>Embryophyta</taxon>
        <taxon>Tracheophyta</taxon>
        <taxon>Spermatophyta</taxon>
        <taxon>Magnoliopsida</taxon>
        <taxon>eudicotyledons</taxon>
        <taxon>Gunneridae</taxon>
        <taxon>Pentapetalae</taxon>
        <taxon>rosids</taxon>
        <taxon>fabids</taxon>
        <taxon>Fabales</taxon>
        <taxon>Fabaceae</taxon>
        <taxon>Papilionoideae</taxon>
        <taxon>50 kb inversion clade</taxon>
        <taxon>dalbergioids sensu lato</taxon>
        <taxon>Dalbergieae</taxon>
        <taxon>Pterocarpus clade</taxon>
        <taxon>Stylosanthes</taxon>
    </lineage>
</organism>
<feature type="compositionally biased region" description="Basic and acidic residues" evidence="1">
    <location>
        <begin position="47"/>
        <end position="58"/>
    </location>
</feature>